<proteinExistence type="predicted"/>
<name>X6NW27_RETFI</name>
<gene>
    <name evidence="1" type="ORF">RFI_07649</name>
</gene>
<dbReference type="Proteomes" id="UP000023152">
    <property type="component" value="Unassembled WGS sequence"/>
</dbReference>
<dbReference type="AlphaFoldDB" id="X6NW27"/>
<keyword evidence="2" id="KW-1185">Reference proteome</keyword>
<evidence type="ECO:0000313" key="1">
    <source>
        <dbReference type="EMBL" id="ETO29472.1"/>
    </source>
</evidence>
<reference evidence="1 2" key="1">
    <citation type="journal article" date="2013" name="Curr. Biol.">
        <title>The Genome of the Foraminiferan Reticulomyxa filosa.</title>
        <authorList>
            <person name="Glockner G."/>
            <person name="Hulsmann N."/>
            <person name="Schleicher M."/>
            <person name="Noegel A.A."/>
            <person name="Eichinger L."/>
            <person name="Gallinger C."/>
            <person name="Pawlowski J."/>
            <person name="Sierra R."/>
            <person name="Euteneuer U."/>
            <person name="Pillet L."/>
            <person name="Moustafa A."/>
            <person name="Platzer M."/>
            <person name="Groth M."/>
            <person name="Szafranski K."/>
            <person name="Schliwa M."/>
        </authorList>
    </citation>
    <scope>NUCLEOTIDE SEQUENCE [LARGE SCALE GENOMIC DNA]</scope>
</reference>
<comment type="caution">
    <text evidence="1">The sequence shown here is derived from an EMBL/GenBank/DDBJ whole genome shotgun (WGS) entry which is preliminary data.</text>
</comment>
<dbReference type="PANTHER" id="PTHR42695:SF5">
    <property type="entry name" value="GLUTAMINE AMIDOTRANSFERASE YLR126C-RELATED"/>
    <property type="match status" value="1"/>
</dbReference>
<accession>X6NW27</accession>
<dbReference type="OrthoDB" id="92161at2759"/>
<protein>
    <submittedName>
        <fullName evidence="1">GMP synthase</fullName>
    </submittedName>
</protein>
<evidence type="ECO:0000313" key="2">
    <source>
        <dbReference type="Proteomes" id="UP000023152"/>
    </source>
</evidence>
<dbReference type="EMBL" id="ASPP01006045">
    <property type="protein sequence ID" value="ETO29472.1"/>
    <property type="molecule type" value="Genomic_DNA"/>
</dbReference>
<sequence>MKSHKTQPIILNPKKKWKKRSMIYARTTRIFFSSVSHSLVVPRMSSITFSTESKKHVDEHKISANENKQNTKRKKYACFVAGEPPNVEISKKHGDYGDVVINFLKEESKNEDWLRFDVRKGEFPTENQLQEISGIAITGSCSDAHSEEPWVGELKTNYQSHVLN</sequence>
<organism evidence="1 2">
    <name type="scientific">Reticulomyxa filosa</name>
    <dbReference type="NCBI Taxonomy" id="46433"/>
    <lineage>
        <taxon>Eukaryota</taxon>
        <taxon>Sar</taxon>
        <taxon>Rhizaria</taxon>
        <taxon>Retaria</taxon>
        <taxon>Foraminifera</taxon>
        <taxon>Monothalamids</taxon>
        <taxon>Reticulomyxidae</taxon>
        <taxon>Reticulomyxa</taxon>
    </lineage>
</organism>
<dbReference type="GO" id="GO:0005829">
    <property type="term" value="C:cytosol"/>
    <property type="evidence" value="ECO:0007669"/>
    <property type="project" value="TreeGrafter"/>
</dbReference>
<dbReference type="PANTHER" id="PTHR42695">
    <property type="entry name" value="GLUTAMINE AMIDOTRANSFERASE YLR126C-RELATED"/>
    <property type="match status" value="1"/>
</dbReference>
<dbReference type="InterPro" id="IPR044992">
    <property type="entry name" value="ChyE-like"/>
</dbReference>